<evidence type="ECO:0000313" key="7">
    <source>
        <dbReference type="Proteomes" id="UP000241808"/>
    </source>
</evidence>
<dbReference type="SUPFAM" id="SSF111369">
    <property type="entry name" value="HlyD-like secretion proteins"/>
    <property type="match status" value="1"/>
</dbReference>
<dbReference type="InterPro" id="IPR006143">
    <property type="entry name" value="RND_pump_MFP"/>
</dbReference>
<dbReference type="GO" id="GO:0016020">
    <property type="term" value="C:membrane"/>
    <property type="evidence" value="ECO:0007669"/>
    <property type="project" value="InterPro"/>
</dbReference>
<dbReference type="OrthoDB" id="9806939at2"/>
<dbReference type="EMBL" id="PZZL01000031">
    <property type="protein sequence ID" value="PTM46314.1"/>
    <property type="molecule type" value="Genomic_DNA"/>
</dbReference>
<dbReference type="InterPro" id="IPR058792">
    <property type="entry name" value="Beta-barrel_RND_2"/>
</dbReference>
<proteinExistence type="inferred from homology"/>
<reference evidence="6 7" key="1">
    <citation type="submission" date="2018-04" db="EMBL/GenBank/DDBJ databases">
        <title>Genomic Encyclopedia of Archaeal and Bacterial Type Strains, Phase II (KMG-II): from individual species to whole genera.</title>
        <authorList>
            <person name="Goeker M."/>
        </authorList>
    </citation>
    <scope>NUCLEOTIDE SEQUENCE [LARGE SCALE GENOMIC DNA]</scope>
    <source>
        <strain evidence="6 7">DSM 25521</strain>
    </source>
</reference>
<dbReference type="RefSeq" id="WP_146167434.1">
    <property type="nucleotide sequence ID" value="NZ_PZZL01000031.1"/>
</dbReference>
<protein>
    <submittedName>
        <fullName evidence="6">Cobalt-zinc-cadmium efflux system membrane fusion protein</fullName>
    </submittedName>
</protein>
<evidence type="ECO:0000259" key="4">
    <source>
        <dbReference type="Pfam" id="PF25954"/>
    </source>
</evidence>
<keyword evidence="3" id="KW-0472">Membrane</keyword>
<dbReference type="GO" id="GO:0015679">
    <property type="term" value="P:plasma membrane copper ion transport"/>
    <property type="evidence" value="ECO:0007669"/>
    <property type="project" value="TreeGrafter"/>
</dbReference>
<dbReference type="Gene3D" id="2.40.420.20">
    <property type="match status" value="1"/>
</dbReference>
<dbReference type="PANTHER" id="PTHR30097:SF15">
    <property type="entry name" value="CATION EFFLUX SYSTEM PROTEIN CUSB"/>
    <property type="match status" value="1"/>
</dbReference>
<dbReference type="InterPro" id="IPR058627">
    <property type="entry name" value="MdtA-like_C"/>
</dbReference>
<accession>A0A2T4YS15</accession>
<gene>
    <name evidence="6" type="ORF">C8P69_1313</name>
</gene>
<dbReference type="GO" id="GO:0022857">
    <property type="term" value="F:transmembrane transporter activity"/>
    <property type="evidence" value="ECO:0007669"/>
    <property type="project" value="InterPro"/>
</dbReference>
<dbReference type="NCBIfam" id="TIGR01730">
    <property type="entry name" value="RND_mfp"/>
    <property type="match status" value="1"/>
</dbReference>
<organism evidence="6 7">
    <name type="scientific">Phreatobacter oligotrophus</name>
    <dbReference type="NCBI Taxonomy" id="1122261"/>
    <lineage>
        <taxon>Bacteria</taxon>
        <taxon>Pseudomonadati</taxon>
        <taxon>Pseudomonadota</taxon>
        <taxon>Alphaproteobacteria</taxon>
        <taxon>Hyphomicrobiales</taxon>
        <taxon>Phreatobacteraceae</taxon>
        <taxon>Phreatobacter</taxon>
    </lineage>
</organism>
<keyword evidence="3" id="KW-1133">Transmembrane helix</keyword>
<dbReference type="GO" id="GO:0046914">
    <property type="term" value="F:transition metal ion binding"/>
    <property type="evidence" value="ECO:0007669"/>
    <property type="project" value="TreeGrafter"/>
</dbReference>
<dbReference type="Gene3D" id="2.40.30.170">
    <property type="match status" value="1"/>
</dbReference>
<dbReference type="Gene3D" id="2.40.50.100">
    <property type="match status" value="1"/>
</dbReference>
<comment type="similarity">
    <text evidence="1">Belongs to the membrane fusion protein (MFP) (TC 8.A.1) family.</text>
</comment>
<dbReference type="PANTHER" id="PTHR30097">
    <property type="entry name" value="CATION EFFLUX SYSTEM PROTEIN CUSB"/>
    <property type="match status" value="1"/>
</dbReference>
<keyword evidence="2" id="KW-0813">Transport</keyword>
<comment type="caution">
    <text evidence="6">The sequence shown here is derived from an EMBL/GenBank/DDBJ whole genome shotgun (WGS) entry which is preliminary data.</text>
</comment>
<dbReference type="Gene3D" id="1.10.287.470">
    <property type="entry name" value="Helix hairpin bin"/>
    <property type="match status" value="1"/>
</dbReference>
<name>A0A2T4YS15_9HYPH</name>
<dbReference type="Pfam" id="PF25954">
    <property type="entry name" value="Beta-barrel_RND_2"/>
    <property type="match status" value="1"/>
</dbReference>
<keyword evidence="3" id="KW-0812">Transmembrane</keyword>
<dbReference type="Pfam" id="PF25967">
    <property type="entry name" value="RND-MFP_C"/>
    <property type="match status" value="1"/>
</dbReference>
<keyword evidence="7" id="KW-1185">Reference proteome</keyword>
<sequence length="423" mass="45255">MTHVQKSPRSRRLVIVAVAVLALAGIGGWIGYPLMAPLWAAREPAAAAAAQGPRGPASAPAAPQDVALSDQELRSLTIEAIAMRSFRPRIVTEGKIATDEDRASPVFSPYAGKIVRILAAPGDIVRQGQVLFIIEATDMVAAQNDFVAAVSNLEKARTALRLAEINERRQRDLYQGRAAPLRDLEQAQADLKGAQADERSAIAAQLAVENRLRILGKTDADLAQLRERGTISSETPILAPTAGLIAQRKIGPGQFVQGGGGDPLFLVDDTAHVWLVAYVREGDTAAIDIGDEVAFQVLSMPGQTFTGTVNHVSSIIDPATRRLFLRASIPNPRGLLKREMFASVTIFTEKGSDWPAVPRRAVIRQGADAHVWVVNEAGRAAIRAIRTGLVQDGFVQVTDGLAAGERVVVQGSLFLDQMVADGR</sequence>
<evidence type="ECO:0000313" key="6">
    <source>
        <dbReference type="EMBL" id="PTM46314.1"/>
    </source>
</evidence>
<dbReference type="FunFam" id="2.40.30.170:FF:000010">
    <property type="entry name" value="Efflux RND transporter periplasmic adaptor subunit"/>
    <property type="match status" value="1"/>
</dbReference>
<feature type="domain" description="Multidrug resistance protein MdtA-like C-terminal permuted SH3" evidence="5">
    <location>
        <begin position="357"/>
        <end position="411"/>
    </location>
</feature>
<dbReference type="InterPro" id="IPR051909">
    <property type="entry name" value="MFP_Cation_Efflux"/>
</dbReference>
<evidence type="ECO:0000256" key="3">
    <source>
        <dbReference type="SAM" id="Phobius"/>
    </source>
</evidence>
<feature type="transmembrane region" description="Helical" evidence="3">
    <location>
        <begin position="12"/>
        <end position="32"/>
    </location>
</feature>
<evidence type="ECO:0000259" key="5">
    <source>
        <dbReference type="Pfam" id="PF25967"/>
    </source>
</evidence>
<dbReference type="GO" id="GO:0060003">
    <property type="term" value="P:copper ion export"/>
    <property type="evidence" value="ECO:0007669"/>
    <property type="project" value="TreeGrafter"/>
</dbReference>
<feature type="domain" description="CusB-like beta-barrel" evidence="4">
    <location>
        <begin position="273"/>
        <end position="347"/>
    </location>
</feature>
<evidence type="ECO:0000256" key="2">
    <source>
        <dbReference type="ARBA" id="ARBA00022448"/>
    </source>
</evidence>
<dbReference type="AlphaFoldDB" id="A0A2T4YS15"/>
<dbReference type="Proteomes" id="UP000241808">
    <property type="component" value="Unassembled WGS sequence"/>
</dbReference>
<evidence type="ECO:0000256" key="1">
    <source>
        <dbReference type="ARBA" id="ARBA00009477"/>
    </source>
</evidence>
<dbReference type="GO" id="GO:0030288">
    <property type="term" value="C:outer membrane-bounded periplasmic space"/>
    <property type="evidence" value="ECO:0007669"/>
    <property type="project" value="TreeGrafter"/>
</dbReference>